<feature type="chain" id="PRO_5038684334" evidence="1">
    <location>
        <begin position="25"/>
        <end position="597"/>
    </location>
</feature>
<evidence type="ECO:0000256" key="1">
    <source>
        <dbReference type="SAM" id="SignalP"/>
    </source>
</evidence>
<dbReference type="GO" id="GO:0042597">
    <property type="term" value="C:periplasmic space"/>
    <property type="evidence" value="ECO:0007669"/>
    <property type="project" value="UniProtKB-ARBA"/>
</dbReference>
<organism evidence="3 4">
    <name type="scientific">Actinacidiphila yanglinensis</name>
    <dbReference type="NCBI Taxonomy" id="310779"/>
    <lineage>
        <taxon>Bacteria</taxon>
        <taxon>Bacillati</taxon>
        <taxon>Actinomycetota</taxon>
        <taxon>Actinomycetes</taxon>
        <taxon>Kitasatosporales</taxon>
        <taxon>Streptomycetaceae</taxon>
        <taxon>Actinacidiphila</taxon>
    </lineage>
</organism>
<dbReference type="SUPFAM" id="SSF53850">
    <property type="entry name" value="Periplasmic binding protein-like II"/>
    <property type="match status" value="1"/>
</dbReference>
<gene>
    <name evidence="3" type="ORF">SAMN05216223_102146</name>
</gene>
<evidence type="ECO:0000313" key="3">
    <source>
        <dbReference type="EMBL" id="SEF82198.1"/>
    </source>
</evidence>
<dbReference type="Gene3D" id="3.40.190.10">
    <property type="entry name" value="Periplasmic binding protein-like II"/>
    <property type="match status" value="1"/>
</dbReference>
<reference evidence="3 4" key="1">
    <citation type="submission" date="2016-10" db="EMBL/GenBank/DDBJ databases">
        <authorList>
            <person name="de Groot N.N."/>
        </authorList>
    </citation>
    <scope>NUCLEOTIDE SEQUENCE [LARGE SCALE GENOMIC DNA]</scope>
    <source>
        <strain evidence="3 4">CGMCC 4.2023</strain>
    </source>
</reference>
<feature type="domain" description="Solute-binding protein family 5" evidence="2">
    <location>
        <begin position="122"/>
        <end position="505"/>
    </location>
</feature>
<dbReference type="AlphaFoldDB" id="A0A1H5V620"/>
<dbReference type="GO" id="GO:0015833">
    <property type="term" value="P:peptide transport"/>
    <property type="evidence" value="ECO:0007669"/>
    <property type="project" value="TreeGrafter"/>
</dbReference>
<keyword evidence="4" id="KW-1185">Reference proteome</keyword>
<dbReference type="Gene3D" id="3.10.105.10">
    <property type="entry name" value="Dipeptide-binding Protein, Domain 3"/>
    <property type="match status" value="1"/>
</dbReference>
<dbReference type="InterPro" id="IPR000914">
    <property type="entry name" value="SBP_5_dom"/>
</dbReference>
<dbReference type="OrthoDB" id="5240629at2"/>
<dbReference type="EMBL" id="FNVU01000002">
    <property type="protein sequence ID" value="SEF82198.1"/>
    <property type="molecule type" value="Genomic_DNA"/>
</dbReference>
<name>A0A1H5V620_9ACTN</name>
<dbReference type="GO" id="GO:1904680">
    <property type="term" value="F:peptide transmembrane transporter activity"/>
    <property type="evidence" value="ECO:0007669"/>
    <property type="project" value="TreeGrafter"/>
</dbReference>
<dbReference type="GO" id="GO:0043190">
    <property type="term" value="C:ATP-binding cassette (ABC) transporter complex"/>
    <property type="evidence" value="ECO:0007669"/>
    <property type="project" value="InterPro"/>
</dbReference>
<sequence length="597" mass="63936">MKKRRAYSAAAVLSVGALALSACSSGNGGGGGSSNPSGGSTTAASTAKVQTITVGTAADSVGPAPAVAGAKKGGTAIDLEPAGINHLDPAEAYVNQEQVIGQLFSRQLTNYKIDPTTGKTTLVGDLATDTGTSSDGGKTWTFHLKDGLKWQDGTAITSDQVKYGIERLFSSFETAGPQYLQQWLTGQSDFRKVYGGPQGGKSLPDSVLATPDDKTIVFHFKTPHADAPYAMALSGSGPILKAKDTGPKYDTAPFSDGPYVVSSYKPGKALELTRNKYWDAKTDPIRGAFPDKWDIQLGVEQPGLTQRLEQQSGSDKDAVSLVQSADPTQMSVLAASQYKSRLESNYQPFVDVFNINVSRIKNVKVRQAIIYAFPMQQVQTALGGPQQGELGTNLIGPTVSGFKPSDPYGKLTKPLGDPEKAKELLKEAGVKNLHLSFAYSNSGQRWANVATTLKNSFAKAGITLDAKAIDPTAYYTLIGKTNNPYDLYRTGWGSDWPNASTVIPPTQDGRLVADDDPNYSHLNDPKVNSEIDRISKITDLTQQAAEWQTLAETIMKTDAPEIPYLYDKYYNVYGDGLGGISYNSAYGTINPNTIYVK</sequence>
<dbReference type="PROSITE" id="PS51257">
    <property type="entry name" value="PROKAR_LIPOPROTEIN"/>
    <property type="match status" value="1"/>
</dbReference>
<evidence type="ECO:0000313" key="4">
    <source>
        <dbReference type="Proteomes" id="UP000236754"/>
    </source>
</evidence>
<dbReference type="Proteomes" id="UP000236754">
    <property type="component" value="Unassembled WGS sequence"/>
</dbReference>
<dbReference type="PIRSF" id="PIRSF002741">
    <property type="entry name" value="MppA"/>
    <property type="match status" value="1"/>
</dbReference>
<dbReference type="PANTHER" id="PTHR30290">
    <property type="entry name" value="PERIPLASMIC BINDING COMPONENT OF ABC TRANSPORTER"/>
    <property type="match status" value="1"/>
</dbReference>
<dbReference type="CDD" id="cd08506">
    <property type="entry name" value="PBP2_clavulanate_OppA2"/>
    <property type="match status" value="1"/>
</dbReference>
<proteinExistence type="predicted"/>
<feature type="signal peptide" evidence="1">
    <location>
        <begin position="1"/>
        <end position="24"/>
    </location>
</feature>
<dbReference type="InterPro" id="IPR039424">
    <property type="entry name" value="SBP_5"/>
</dbReference>
<accession>A0A1H5V620</accession>
<dbReference type="InterPro" id="IPR030678">
    <property type="entry name" value="Peptide/Ni-bd"/>
</dbReference>
<dbReference type="Pfam" id="PF00496">
    <property type="entry name" value="SBP_bac_5"/>
    <property type="match status" value="1"/>
</dbReference>
<protein>
    <submittedName>
        <fullName evidence="3">Peptide/nickel transport system substrate-binding protein</fullName>
    </submittedName>
</protein>
<keyword evidence="1" id="KW-0732">Signal</keyword>
<evidence type="ECO:0000259" key="2">
    <source>
        <dbReference type="Pfam" id="PF00496"/>
    </source>
</evidence>
<dbReference type="PANTHER" id="PTHR30290:SF83">
    <property type="entry name" value="ABC TRANSPORTER SUBSTRATE-BINDING PROTEIN"/>
    <property type="match status" value="1"/>
</dbReference>